<evidence type="ECO:0000313" key="7">
    <source>
        <dbReference type="EMBL" id="KAF6009551.1"/>
    </source>
</evidence>
<feature type="transmembrane region" description="Helical" evidence="6">
    <location>
        <begin position="64"/>
        <end position="81"/>
    </location>
</feature>
<dbReference type="InterPro" id="IPR044890">
    <property type="entry name" value="TMEM14_sf"/>
</dbReference>
<comment type="subcellular location">
    <subcellularLocation>
        <location evidence="1">Membrane</location>
    </subcellularLocation>
</comment>
<comment type="caution">
    <text evidence="7">The sequence shown here is derived from an EMBL/GenBank/DDBJ whole genome shotgun (WGS) entry which is preliminary data.</text>
</comment>
<evidence type="ECO:0000256" key="3">
    <source>
        <dbReference type="ARBA" id="ARBA00022692"/>
    </source>
</evidence>
<evidence type="ECO:0000256" key="4">
    <source>
        <dbReference type="ARBA" id="ARBA00022989"/>
    </source>
</evidence>
<organism evidence="7 8">
    <name type="scientific">Dekkera bruxellensis</name>
    <name type="common">Brettanomyces custersii</name>
    <dbReference type="NCBI Taxonomy" id="5007"/>
    <lineage>
        <taxon>Eukaryota</taxon>
        <taxon>Fungi</taxon>
        <taxon>Dikarya</taxon>
        <taxon>Ascomycota</taxon>
        <taxon>Saccharomycotina</taxon>
        <taxon>Pichiomycetes</taxon>
        <taxon>Pichiales</taxon>
        <taxon>Pichiaceae</taxon>
        <taxon>Brettanomyces</taxon>
    </lineage>
</organism>
<dbReference type="Gene3D" id="1.10.10.1740">
    <property type="entry name" value="Transmembrane protein 14-like"/>
    <property type="match status" value="1"/>
</dbReference>
<keyword evidence="5 6" id="KW-0472">Membrane</keyword>
<comment type="similarity">
    <text evidence="2">Belongs to the TMEM14 family.</text>
</comment>
<evidence type="ECO:0000256" key="2">
    <source>
        <dbReference type="ARBA" id="ARBA00007590"/>
    </source>
</evidence>
<dbReference type="Proteomes" id="UP000568158">
    <property type="component" value="Unassembled WGS sequence"/>
</dbReference>
<name>A0A8H6BDE6_DEKBR</name>
<evidence type="ECO:0000313" key="8">
    <source>
        <dbReference type="Proteomes" id="UP000568158"/>
    </source>
</evidence>
<sequence>MVCLTSRIHWSSSFDSSYTLSALTLVGGVMGYARKGSLPSLISGTAISALYLTAGYLLHENKEYGIHTALLASSLTLFAGLGRAFQVGIKKPVPFFLTTLGAVSTYYYAKKYGEFYL</sequence>
<keyword evidence="3 6" id="KW-0812">Transmembrane</keyword>
<dbReference type="GO" id="GO:0016020">
    <property type="term" value="C:membrane"/>
    <property type="evidence" value="ECO:0007669"/>
    <property type="project" value="UniProtKB-SubCell"/>
</dbReference>
<accession>A0A8H6BDE6</accession>
<gene>
    <name evidence="7" type="ORF">HII12_003095</name>
</gene>
<protein>
    <recommendedName>
        <fullName evidence="9">TMEM14 protein</fullName>
    </recommendedName>
</protein>
<evidence type="ECO:0008006" key="9">
    <source>
        <dbReference type="Google" id="ProtNLM"/>
    </source>
</evidence>
<evidence type="ECO:0000256" key="6">
    <source>
        <dbReference type="SAM" id="Phobius"/>
    </source>
</evidence>
<feature type="transmembrane region" description="Helical" evidence="6">
    <location>
        <begin position="40"/>
        <end position="58"/>
    </location>
</feature>
<keyword evidence="4 6" id="KW-1133">Transmembrane helix</keyword>
<dbReference type="AlphaFoldDB" id="A0A8H6BDE6"/>
<reference evidence="7 8" key="1">
    <citation type="journal article" date="2020" name="Appl. Microbiol. Biotechnol.">
        <title>Targeted gene deletion in Brettanomyces bruxellensis with an expression-free CRISPR-Cas9 system.</title>
        <authorList>
            <person name="Varela C."/>
            <person name="Bartel C."/>
            <person name="Onetto C."/>
            <person name="Borneman A."/>
        </authorList>
    </citation>
    <scope>NUCLEOTIDE SEQUENCE [LARGE SCALE GENOMIC DNA]</scope>
    <source>
        <strain evidence="7 8">AWRI1613</strain>
    </source>
</reference>
<dbReference type="InterPro" id="IPR005349">
    <property type="entry name" value="TMEM14"/>
</dbReference>
<evidence type="ECO:0000256" key="1">
    <source>
        <dbReference type="ARBA" id="ARBA00004370"/>
    </source>
</evidence>
<proteinExistence type="inferred from homology"/>
<feature type="transmembrane region" description="Helical" evidence="6">
    <location>
        <begin position="93"/>
        <end position="109"/>
    </location>
</feature>
<dbReference type="EMBL" id="JABCYN010000030">
    <property type="protein sequence ID" value="KAF6009551.1"/>
    <property type="molecule type" value="Genomic_DNA"/>
</dbReference>
<dbReference type="Pfam" id="PF03647">
    <property type="entry name" value="Tmemb_14"/>
    <property type="match status" value="1"/>
</dbReference>
<evidence type="ECO:0000256" key="5">
    <source>
        <dbReference type="ARBA" id="ARBA00023136"/>
    </source>
</evidence>